<comment type="function">
    <text evidence="2 7">Hydrolysis of 6-phosphogluconolactone to 6-phosphogluconate.</text>
</comment>
<dbReference type="InterPro" id="IPR005900">
    <property type="entry name" value="6-phosphogluconolactonase_DevB"/>
</dbReference>
<feature type="domain" description="Glucosamine/galactosamine-6-phosphate isomerase" evidence="8">
    <location>
        <begin position="6"/>
        <end position="220"/>
    </location>
</feature>
<evidence type="ECO:0000256" key="1">
    <source>
        <dbReference type="ARBA" id="ARBA00000832"/>
    </source>
</evidence>
<dbReference type="PANTHER" id="PTHR11054">
    <property type="entry name" value="6-PHOSPHOGLUCONOLACTONASE"/>
    <property type="match status" value="1"/>
</dbReference>
<evidence type="ECO:0000256" key="7">
    <source>
        <dbReference type="RuleBase" id="RU365095"/>
    </source>
</evidence>
<dbReference type="Pfam" id="PF01182">
    <property type="entry name" value="Glucosamine_iso"/>
    <property type="match status" value="1"/>
</dbReference>
<dbReference type="Gene3D" id="3.40.50.1360">
    <property type="match status" value="1"/>
</dbReference>
<comment type="pathway">
    <text evidence="3 7">Carbohydrate degradation; pentose phosphate pathway; D-ribulose 5-phosphate from D-glucose 6-phosphate (oxidative stage): step 2/3.</text>
</comment>
<dbReference type="GO" id="GO:0017057">
    <property type="term" value="F:6-phosphogluconolactonase activity"/>
    <property type="evidence" value="ECO:0007669"/>
    <property type="project" value="UniProtKB-UniRule"/>
</dbReference>
<dbReference type="InterPro" id="IPR006148">
    <property type="entry name" value="Glc/Gal-6P_isomerase"/>
</dbReference>
<organism evidence="9 10">
    <name type="scientific">Tessaracoccus flavescens</name>
    <dbReference type="NCBI Taxonomy" id="399497"/>
    <lineage>
        <taxon>Bacteria</taxon>
        <taxon>Bacillati</taxon>
        <taxon>Actinomycetota</taxon>
        <taxon>Actinomycetes</taxon>
        <taxon>Propionibacteriales</taxon>
        <taxon>Propionibacteriaceae</taxon>
        <taxon>Tessaracoccus</taxon>
    </lineage>
</organism>
<evidence type="ECO:0000256" key="3">
    <source>
        <dbReference type="ARBA" id="ARBA00004961"/>
    </source>
</evidence>
<sequence length="238" mass="25840">MRLEAPEEVSALAAQRLLARIIELQRTGETVHLCLTGGNAANNMYERLAELAVGSDLNSELLDLWWGDERFVPATDPDRNSMQAITRLARTIPIKAGDTHMMPAKDGRKDSHECAADYESELGDTRFDILLLGVGEDGHVGSIFPNHPSFEPTSRNVIGVTDAPKAPAERISLTIQAMNRSTEVWFLATGESKADAVARAVDADATIPAGHVHGSERTVWFVDEAAAGGLPTQYRCSF</sequence>
<evidence type="ECO:0000313" key="9">
    <source>
        <dbReference type="EMBL" id="HJE52384.1"/>
    </source>
</evidence>
<dbReference type="SUPFAM" id="SSF100950">
    <property type="entry name" value="NagB/RpiA/CoA transferase-like"/>
    <property type="match status" value="1"/>
</dbReference>
<dbReference type="CDD" id="cd01400">
    <property type="entry name" value="6PGL"/>
    <property type="match status" value="1"/>
</dbReference>
<proteinExistence type="inferred from homology"/>
<keyword evidence="7 9" id="KW-0378">Hydrolase</keyword>
<reference evidence="9" key="1">
    <citation type="journal article" date="2021" name="PeerJ">
        <title>Extensive microbial diversity within the chicken gut microbiome revealed by metagenomics and culture.</title>
        <authorList>
            <person name="Gilroy R."/>
            <person name="Ravi A."/>
            <person name="Getino M."/>
            <person name="Pursley I."/>
            <person name="Horton D.L."/>
            <person name="Alikhan N.F."/>
            <person name="Baker D."/>
            <person name="Gharbi K."/>
            <person name="Hall N."/>
            <person name="Watson M."/>
            <person name="Adriaenssens E.M."/>
            <person name="Foster-Nyarko E."/>
            <person name="Jarju S."/>
            <person name="Secka A."/>
            <person name="Antonio M."/>
            <person name="Oren A."/>
            <person name="Chaudhuri R.R."/>
            <person name="La Ragione R."/>
            <person name="Hildebrand F."/>
            <person name="Pallen M.J."/>
        </authorList>
    </citation>
    <scope>NUCLEOTIDE SEQUENCE</scope>
    <source>
        <strain evidence="9">ChiGjej3B3-7470</strain>
    </source>
</reference>
<comment type="similarity">
    <text evidence="4 7">Belongs to the glucosamine/galactosamine-6-phosphate isomerase family. 6-phosphogluconolactonase subfamily.</text>
</comment>
<evidence type="ECO:0000256" key="6">
    <source>
        <dbReference type="ARBA" id="ARBA00020337"/>
    </source>
</evidence>
<protein>
    <recommendedName>
        <fullName evidence="6 7">6-phosphogluconolactonase</fullName>
        <shortName evidence="7">6PGL</shortName>
        <ecNumber evidence="5 7">3.1.1.31</ecNumber>
    </recommendedName>
</protein>
<dbReference type="EC" id="3.1.1.31" evidence="5 7"/>
<dbReference type="InterPro" id="IPR037171">
    <property type="entry name" value="NagB/RpiA_transferase-like"/>
</dbReference>
<evidence type="ECO:0000313" key="10">
    <source>
        <dbReference type="Proteomes" id="UP000712713"/>
    </source>
</evidence>
<dbReference type="GO" id="GO:0006098">
    <property type="term" value="P:pentose-phosphate shunt"/>
    <property type="evidence" value="ECO:0007669"/>
    <property type="project" value="InterPro"/>
</dbReference>
<name>A0A921JRC9_9ACTN</name>
<evidence type="ECO:0000259" key="8">
    <source>
        <dbReference type="Pfam" id="PF01182"/>
    </source>
</evidence>
<comment type="catalytic activity">
    <reaction evidence="1 7">
        <text>6-phospho-D-glucono-1,5-lactone + H2O = 6-phospho-D-gluconate + H(+)</text>
        <dbReference type="Rhea" id="RHEA:12556"/>
        <dbReference type="ChEBI" id="CHEBI:15377"/>
        <dbReference type="ChEBI" id="CHEBI:15378"/>
        <dbReference type="ChEBI" id="CHEBI:57955"/>
        <dbReference type="ChEBI" id="CHEBI:58759"/>
        <dbReference type="EC" id="3.1.1.31"/>
    </reaction>
</comment>
<dbReference type="PANTHER" id="PTHR11054:SF0">
    <property type="entry name" value="6-PHOSPHOGLUCONOLACTONASE"/>
    <property type="match status" value="1"/>
</dbReference>
<reference evidence="9" key="2">
    <citation type="submission" date="2021-09" db="EMBL/GenBank/DDBJ databases">
        <authorList>
            <person name="Gilroy R."/>
        </authorList>
    </citation>
    <scope>NUCLEOTIDE SEQUENCE</scope>
    <source>
        <strain evidence="9">ChiGjej3B3-7470</strain>
    </source>
</reference>
<comment type="caution">
    <text evidence="9">The sequence shown here is derived from an EMBL/GenBank/DDBJ whole genome shotgun (WGS) entry which is preliminary data.</text>
</comment>
<dbReference type="EMBL" id="DYZF01000267">
    <property type="protein sequence ID" value="HJE52384.1"/>
    <property type="molecule type" value="Genomic_DNA"/>
</dbReference>
<evidence type="ECO:0000256" key="2">
    <source>
        <dbReference type="ARBA" id="ARBA00002681"/>
    </source>
</evidence>
<evidence type="ECO:0000256" key="4">
    <source>
        <dbReference type="ARBA" id="ARBA00010662"/>
    </source>
</evidence>
<gene>
    <name evidence="7 9" type="primary">pgl</name>
    <name evidence="9" type="ORF">K8V15_10515</name>
</gene>
<dbReference type="GO" id="GO:0005975">
    <property type="term" value="P:carbohydrate metabolic process"/>
    <property type="evidence" value="ECO:0007669"/>
    <property type="project" value="UniProtKB-UniRule"/>
</dbReference>
<accession>A0A921JRC9</accession>
<dbReference type="NCBIfam" id="TIGR01198">
    <property type="entry name" value="pgl"/>
    <property type="match status" value="1"/>
</dbReference>
<evidence type="ECO:0000256" key="5">
    <source>
        <dbReference type="ARBA" id="ARBA00013198"/>
    </source>
</evidence>
<dbReference type="Proteomes" id="UP000712713">
    <property type="component" value="Unassembled WGS sequence"/>
</dbReference>
<dbReference type="AlphaFoldDB" id="A0A921JRC9"/>
<dbReference type="InterPro" id="IPR039104">
    <property type="entry name" value="6PGL"/>
</dbReference>